<dbReference type="InterPro" id="IPR014152">
    <property type="entry name" value="AddA"/>
</dbReference>
<dbReference type="GO" id="GO:0000725">
    <property type="term" value="P:recombinational repair"/>
    <property type="evidence" value="ECO:0007669"/>
    <property type="project" value="TreeGrafter"/>
</dbReference>
<organism evidence="17 18">
    <name type="scientific">Sporobacter termitidis DSM 10068</name>
    <dbReference type="NCBI Taxonomy" id="1123282"/>
    <lineage>
        <taxon>Bacteria</taxon>
        <taxon>Bacillati</taxon>
        <taxon>Bacillota</taxon>
        <taxon>Clostridia</taxon>
        <taxon>Eubacteriales</taxon>
        <taxon>Oscillospiraceae</taxon>
        <taxon>Sporobacter</taxon>
    </lineage>
</organism>
<keyword evidence="18" id="KW-1185">Reference proteome</keyword>
<evidence type="ECO:0000256" key="4">
    <source>
        <dbReference type="ARBA" id="ARBA00022801"/>
    </source>
</evidence>
<evidence type="ECO:0000256" key="5">
    <source>
        <dbReference type="ARBA" id="ARBA00022806"/>
    </source>
</evidence>
<dbReference type="GO" id="GO:0033202">
    <property type="term" value="C:DNA helicase complex"/>
    <property type="evidence" value="ECO:0007669"/>
    <property type="project" value="TreeGrafter"/>
</dbReference>
<dbReference type="InterPro" id="IPR014016">
    <property type="entry name" value="UvrD-like_ATP-bd"/>
</dbReference>
<comment type="catalytic activity">
    <reaction evidence="11">
        <text>Couples ATP hydrolysis with the unwinding of duplex DNA by translocating in the 3'-5' direction.</text>
        <dbReference type="EC" id="5.6.2.4"/>
    </reaction>
</comment>
<dbReference type="GO" id="GO:0006302">
    <property type="term" value="P:double-strand break repair"/>
    <property type="evidence" value="ECO:0007669"/>
    <property type="project" value="InterPro"/>
</dbReference>
<dbReference type="InterPro" id="IPR000212">
    <property type="entry name" value="DNA_helicase_UvrD/REP"/>
</dbReference>
<dbReference type="Gene3D" id="1.10.486.10">
    <property type="entry name" value="PCRA, domain 4"/>
    <property type="match status" value="1"/>
</dbReference>
<dbReference type="Pfam" id="PF00580">
    <property type="entry name" value="UvrD-helicase"/>
    <property type="match status" value="1"/>
</dbReference>
<dbReference type="AlphaFoldDB" id="A0A1M5X636"/>
<comment type="catalytic activity">
    <reaction evidence="13">
        <text>ATP + H2O = ADP + phosphate + H(+)</text>
        <dbReference type="Rhea" id="RHEA:13065"/>
        <dbReference type="ChEBI" id="CHEBI:15377"/>
        <dbReference type="ChEBI" id="CHEBI:15378"/>
        <dbReference type="ChEBI" id="CHEBI:30616"/>
        <dbReference type="ChEBI" id="CHEBI:43474"/>
        <dbReference type="ChEBI" id="CHEBI:456216"/>
        <dbReference type="EC" id="5.6.2.4"/>
    </reaction>
</comment>
<dbReference type="Proteomes" id="UP000183995">
    <property type="component" value="Unassembled WGS sequence"/>
</dbReference>
<keyword evidence="3" id="KW-0227">DNA damage</keyword>
<dbReference type="InterPro" id="IPR014017">
    <property type="entry name" value="DNA_helicase_UvrD-like_C"/>
</dbReference>
<dbReference type="EC" id="5.6.2.4" evidence="12"/>
<keyword evidence="10" id="KW-0413">Isomerase</keyword>
<dbReference type="GO" id="GO:0016887">
    <property type="term" value="F:ATP hydrolysis activity"/>
    <property type="evidence" value="ECO:0007669"/>
    <property type="project" value="RHEA"/>
</dbReference>
<evidence type="ECO:0000256" key="10">
    <source>
        <dbReference type="ARBA" id="ARBA00023235"/>
    </source>
</evidence>
<dbReference type="OrthoDB" id="9810135at2"/>
<proteinExistence type="predicted"/>
<keyword evidence="6" id="KW-0269">Exonuclease</keyword>
<dbReference type="PROSITE" id="PS51198">
    <property type="entry name" value="UVRD_HELICASE_ATP_BIND"/>
    <property type="match status" value="1"/>
</dbReference>
<dbReference type="SUPFAM" id="SSF52540">
    <property type="entry name" value="P-loop containing nucleoside triphosphate hydrolases"/>
    <property type="match status" value="1"/>
</dbReference>
<dbReference type="PANTHER" id="PTHR11070">
    <property type="entry name" value="UVRD / RECB / PCRA DNA HELICASE FAMILY MEMBER"/>
    <property type="match status" value="1"/>
</dbReference>
<evidence type="ECO:0000256" key="14">
    <source>
        <dbReference type="PROSITE-ProRule" id="PRU00560"/>
    </source>
</evidence>
<reference evidence="17 18" key="1">
    <citation type="submission" date="2016-11" db="EMBL/GenBank/DDBJ databases">
        <authorList>
            <person name="Jaros S."/>
            <person name="Januszkiewicz K."/>
            <person name="Wedrychowicz H."/>
        </authorList>
    </citation>
    <scope>NUCLEOTIDE SEQUENCE [LARGE SCALE GENOMIC DNA]</scope>
    <source>
        <strain evidence="17 18">DSM 10068</strain>
    </source>
</reference>
<evidence type="ECO:0000259" key="16">
    <source>
        <dbReference type="PROSITE" id="PS51217"/>
    </source>
</evidence>
<dbReference type="NCBIfam" id="TIGR02785">
    <property type="entry name" value="addA_Gpos"/>
    <property type="match status" value="1"/>
</dbReference>
<name>A0A1M5X636_9FIRM</name>
<protein>
    <recommendedName>
        <fullName evidence="12">DNA 3'-5' helicase</fullName>
        <ecNumber evidence="12">5.6.2.4</ecNumber>
    </recommendedName>
</protein>
<keyword evidence="9" id="KW-0234">DNA repair</keyword>
<dbReference type="Pfam" id="PF13361">
    <property type="entry name" value="UvrD_C"/>
    <property type="match status" value="1"/>
</dbReference>
<dbReference type="InterPro" id="IPR027417">
    <property type="entry name" value="P-loop_NTPase"/>
</dbReference>
<dbReference type="SUPFAM" id="SSF52980">
    <property type="entry name" value="Restriction endonuclease-like"/>
    <property type="match status" value="1"/>
</dbReference>
<keyword evidence="5 14" id="KW-0347">Helicase</keyword>
<evidence type="ECO:0000256" key="3">
    <source>
        <dbReference type="ARBA" id="ARBA00022763"/>
    </source>
</evidence>
<evidence type="ECO:0000256" key="9">
    <source>
        <dbReference type="ARBA" id="ARBA00023204"/>
    </source>
</evidence>
<dbReference type="PANTHER" id="PTHR11070:SF48">
    <property type="entry name" value="ATP-DEPENDENT HELICASE_NUCLEASE SUBUNIT A"/>
    <property type="match status" value="1"/>
</dbReference>
<feature type="binding site" evidence="14">
    <location>
        <begin position="26"/>
        <end position="33"/>
    </location>
    <ligand>
        <name>ATP</name>
        <dbReference type="ChEBI" id="CHEBI:30616"/>
    </ligand>
</feature>
<evidence type="ECO:0000256" key="7">
    <source>
        <dbReference type="ARBA" id="ARBA00022840"/>
    </source>
</evidence>
<accession>A0A1M5X636</accession>
<dbReference type="CDD" id="cd17932">
    <property type="entry name" value="DEXQc_UvrD"/>
    <property type="match status" value="1"/>
</dbReference>
<evidence type="ECO:0000256" key="2">
    <source>
        <dbReference type="ARBA" id="ARBA00022741"/>
    </source>
</evidence>
<dbReference type="Gene3D" id="3.90.320.10">
    <property type="match status" value="1"/>
</dbReference>
<dbReference type="EMBL" id="FQXV01000004">
    <property type="protein sequence ID" value="SHH95285.1"/>
    <property type="molecule type" value="Genomic_DNA"/>
</dbReference>
<keyword evidence="4 14" id="KW-0378">Hydrolase</keyword>
<dbReference type="GO" id="GO:0005524">
    <property type="term" value="F:ATP binding"/>
    <property type="evidence" value="ECO:0007669"/>
    <property type="project" value="UniProtKB-UniRule"/>
</dbReference>
<keyword evidence="8" id="KW-0238">DNA-binding</keyword>
<dbReference type="GO" id="GO:0004527">
    <property type="term" value="F:exonuclease activity"/>
    <property type="evidence" value="ECO:0007669"/>
    <property type="project" value="UniProtKB-KW"/>
</dbReference>
<feature type="domain" description="UvrD-like helicase C-terminal" evidence="16">
    <location>
        <begin position="496"/>
        <end position="777"/>
    </location>
</feature>
<keyword evidence="7 14" id="KW-0067">ATP-binding</keyword>
<gene>
    <name evidence="17" type="ORF">SAMN02745823_01642</name>
</gene>
<dbReference type="InterPro" id="IPR011335">
    <property type="entry name" value="Restrct_endonuc-II-like"/>
</dbReference>
<dbReference type="RefSeq" id="WP_073077579.1">
    <property type="nucleotide sequence ID" value="NZ_FQXV01000004.1"/>
</dbReference>
<evidence type="ECO:0000259" key="15">
    <source>
        <dbReference type="PROSITE" id="PS51198"/>
    </source>
</evidence>
<evidence type="ECO:0000256" key="13">
    <source>
        <dbReference type="ARBA" id="ARBA00048988"/>
    </source>
</evidence>
<dbReference type="GO" id="GO:0003677">
    <property type="term" value="F:DNA binding"/>
    <property type="evidence" value="ECO:0007669"/>
    <property type="project" value="UniProtKB-KW"/>
</dbReference>
<dbReference type="GO" id="GO:0005829">
    <property type="term" value="C:cytosol"/>
    <property type="evidence" value="ECO:0007669"/>
    <property type="project" value="TreeGrafter"/>
</dbReference>
<dbReference type="Gene3D" id="3.40.50.300">
    <property type="entry name" value="P-loop containing nucleotide triphosphate hydrolases"/>
    <property type="match status" value="4"/>
</dbReference>
<evidence type="ECO:0000256" key="11">
    <source>
        <dbReference type="ARBA" id="ARBA00034617"/>
    </source>
</evidence>
<evidence type="ECO:0000313" key="17">
    <source>
        <dbReference type="EMBL" id="SHH95285.1"/>
    </source>
</evidence>
<evidence type="ECO:0000313" key="18">
    <source>
        <dbReference type="Proteomes" id="UP000183995"/>
    </source>
</evidence>
<keyword evidence="2 14" id="KW-0547">Nucleotide-binding</keyword>
<evidence type="ECO:0000256" key="8">
    <source>
        <dbReference type="ARBA" id="ARBA00023125"/>
    </source>
</evidence>
<dbReference type="GO" id="GO:0043138">
    <property type="term" value="F:3'-5' DNA helicase activity"/>
    <property type="evidence" value="ECO:0007669"/>
    <property type="project" value="UniProtKB-EC"/>
</dbReference>
<dbReference type="STRING" id="1123282.SAMN02745823_01642"/>
<dbReference type="InterPro" id="IPR038726">
    <property type="entry name" value="PDDEXK_AddAB-type"/>
</dbReference>
<sequence>MSGISEFTPRQLAAIETRGGALLVSAAAGSGKTRVLVERLLRYVSGREDSCDVTDFLIITYTRAAASELRSRILDELSEKLALEPDNRHLRRQAALVYEASIGTIHGFCTDILRENAHLAGLTPDFRVADESEAAIMKDKVLEDLLDRRYETVAETPGFALLVDTMSAGRDDKRLKEIVLETYAKLQSHAAPQKWAEEQLEALDTGALRDASETVWGRFLMDDARKKALYWRGVMRRLRSETTAHPDFEKAYGDSIGATLDGLELFASALSRTWDEARGCANVDFPRAKNVKGYEDLKEIRTKCRDALKKLAAVFECASEGLLEDMAAVRPAVTELLKLVLEFDKAYAEAKKKRGLVDFSDLEHLAARVLTDFETGAPTETALAVSRRYREIMVDEYQDVSRVQELIFNAVSRGGENIFMVGDVKQSIYRFRLADPTIFLAKYKSYKDAEEAEPGEGRRVLLSTNFRSRAGVLEAVNHVFKNVMSEDFGEMAYTEREFLYPGRTDGESPEPAVELDVLDMRGIETEEDEESPEKTAVEADFIAARIAEMLQSGTPVPDGKGGTRPVACGDFAILLRSVKDKAALYEKALADRDIPAALPGGEGFFASLEVSVTLSLLGVIDNPMQDIPLIAVLRSPVYGFTPDELAVIRAADKSADFYGALVKAAETNDKCRAFLDALASFRLIAPDMPADRFIWHVFNKTDMLAVMGALRGGGGRRSNLMRLVELAVRCEAGGYKGLFGFMTLVRKLMEKGEEPFGSSETPSGDAVKIMSIHKSKGLEFPVVFLADTTKRFNKKDAAAPLLIHAALGVGAKRTDLMRRIEYPTLARMAVARKLNQEMLSEELRVLYVAMTRAREKLVVVSTFADADKELLKLSKDAVAPVAPQVLENAAGMASLVLLPALTRPEAECLRLAPVPLSTDCGAPWDIRKIVITEAPAARRRKALPAEPHIAARAEDVAALRRNLDYQYPYIKAAEIPSKLTATGLKGRFADFEAAEEAAQLHEAARHRPPAERPAFITRRTALTPSERGTALHLAMQFIDYDKCGDLESVREELRRLREKSYLSAKQADAVDPAKLLAFFDSPLGKRVMGADRLYREFKFSLLVRADAYFADGGDDELLFQGVVDCCFEEGGALHVIDFKTDHVTPETVAEKTRLYAPQLTAYARAMERIVGLPVRSRLIYFFALDAVAEVE</sequence>
<evidence type="ECO:0000256" key="1">
    <source>
        <dbReference type="ARBA" id="ARBA00022722"/>
    </source>
</evidence>
<evidence type="ECO:0000256" key="6">
    <source>
        <dbReference type="ARBA" id="ARBA00022839"/>
    </source>
</evidence>
<keyword evidence="1" id="KW-0540">Nuclease</keyword>
<dbReference type="InterPro" id="IPR011604">
    <property type="entry name" value="PDDEXK-like_dom_sf"/>
</dbReference>
<evidence type="ECO:0000256" key="12">
    <source>
        <dbReference type="ARBA" id="ARBA00034808"/>
    </source>
</evidence>
<dbReference type="Pfam" id="PF12705">
    <property type="entry name" value="PDDEXK_1"/>
    <property type="match status" value="1"/>
</dbReference>
<feature type="domain" description="UvrD-like helicase ATP-binding" evidence="15">
    <location>
        <begin position="5"/>
        <end position="469"/>
    </location>
</feature>
<dbReference type="PROSITE" id="PS51217">
    <property type="entry name" value="UVRD_HELICASE_CTER"/>
    <property type="match status" value="1"/>
</dbReference>